<dbReference type="GO" id="GO:0022857">
    <property type="term" value="F:transmembrane transporter activity"/>
    <property type="evidence" value="ECO:0007669"/>
    <property type="project" value="InterPro"/>
</dbReference>
<dbReference type="Pfam" id="PF07690">
    <property type="entry name" value="MFS_1"/>
    <property type="match status" value="1"/>
</dbReference>
<evidence type="ECO:0000256" key="1">
    <source>
        <dbReference type="ARBA" id="ARBA00022692"/>
    </source>
</evidence>
<keyword evidence="3 5" id="KW-0472">Membrane</keyword>
<feature type="domain" description="Major facilitator superfamily (MFS) profile" evidence="6">
    <location>
        <begin position="67"/>
        <end position="464"/>
    </location>
</feature>
<keyword evidence="8" id="KW-1185">Reference proteome</keyword>
<feature type="transmembrane region" description="Helical" evidence="5">
    <location>
        <begin position="62"/>
        <end position="82"/>
    </location>
</feature>
<reference evidence="7 8" key="1">
    <citation type="submission" date="2019-02" db="EMBL/GenBank/DDBJ databases">
        <title>Deep-cultivation of Planctomycetes and their phenomic and genomic characterization uncovers novel biology.</title>
        <authorList>
            <person name="Wiegand S."/>
            <person name="Jogler M."/>
            <person name="Boedeker C."/>
            <person name="Pinto D."/>
            <person name="Vollmers J."/>
            <person name="Rivas-Marin E."/>
            <person name="Kohn T."/>
            <person name="Peeters S.H."/>
            <person name="Heuer A."/>
            <person name="Rast P."/>
            <person name="Oberbeckmann S."/>
            <person name="Bunk B."/>
            <person name="Jeske O."/>
            <person name="Meyerdierks A."/>
            <person name="Storesund J.E."/>
            <person name="Kallscheuer N."/>
            <person name="Luecker S."/>
            <person name="Lage O.M."/>
            <person name="Pohl T."/>
            <person name="Merkel B.J."/>
            <person name="Hornburger P."/>
            <person name="Mueller R.-W."/>
            <person name="Bruemmer F."/>
            <person name="Labrenz M."/>
            <person name="Spormann A.M."/>
            <person name="Op den Camp H."/>
            <person name="Overmann J."/>
            <person name="Amann R."/>
            <person name="Jetten M.S.M."/>
            <person name="Mascher T."/>
            <person name="Medema M.H."/>
            <person name="Devos D.P."/>
            <person name="Kaster A.-K."/>
            <person name="Ovreas L."/>
            <person name="Rohde M."/>
            <person name="Galperin M.Y."/>
            <person name="Jogler C."/>
        </authorList>
    </citation>
    <scope>NUCLEOTIDE SEQUENCE [LARGE SCALE GENOMIC DNA]</scope>
    <source>
        <strain evidence="7 8">Mal4</strain>
    </source>
</reference>
<dbReference type="InterPro" id="IPR011701">
    <property type="entry name" value="MFS"/>
</dbReference>
<evidence type="ECO:0000256" key="3">
    <source>
        <dbReference type="ARBA" id="ARBA00023136"/>
    </source>
</evidence>
<dbReference type="PANTHER" id="PTHR11360:SF308">
    <property type="entry name" value="BLL3089 PROTEIN"/>
    <property type="match status" value="1"/>
</dbReference>
<dbReference type="PANTHER" id="PTHR11360">
    <property type="entry name" value="MONOCARBOXYLATE TRANSPORTER"/>
    <property type="match status" value="1"/>
</dbReference>
<name>A0A517Z626_9PLAN</name>
<feature type="transmembrane region" description="Helical" evidence="5">
    <location>
        <begin position="135"/>
        <end position="153"/>
    </location>
</feature>
<evidence type="ECO:0000259" key="6">
    <source>
        <dbReference type="PROSITE" id="PS50850"/>
    </source>
</evidence>
<dbReference type="InterPro" id="IPR020846">
    <property type="entry name" value="MFS_dom"/>
</dbReference>
<evidence type="ECO:0000313" key="7">
    <source>
        <dbReference type="EMBL" id="QDU37927.1"/>
    </source>
</evidence>
<gene>
    <name evidence="7" type="ORF">Mal4_22460</name>
</gene>
<proteinExistence type="predicted"/>
<dbReference type="Proteomes" id="UP000320496">
    <property type="component" value="Chromosome"/>
</dbReference>
<feature type="transmembrane region" description="Helical" evidence="5">
    <location>
        <begin position="225"/>
        <end position="244"/>
    </location>
</feature>
<feature type="transmembrane region" description="Helical" evidence="5">
    <location>
        <begin position="285"/>
        <end position="308"/>
    </location>
</feature>
<dbReference type="PROSITE" id="PS50850">
    <property type="entry name" value="MFS"/>
    <property type="match status" value="1"/>
</dbReference>
<organism evidence="7 8">
    <name type="scientific">Maioricimonas rarisocia</name>
    <dbReference type="NCBI Taxonomy" id="2528026"/>
    <lineage>
        <taxon>Bacteria</taxon>
        <taxon>Pseudomonadati</taxon>
        <taxon>Planctomycetota</taxon>
        <taxon>Planctomycetia</taxon>
        <taxon>Planctomycetales</taxon>
        <taxon>Planctomycetaceae</taxon>
        <taxon>Maioricimonas</taxon>
    </lineage>
</organism>
<sequence>MPVPPESPAEGSVHTPPRPTDRANSTYPPKVDRMSITVTEDPTTRPATPSPTPADAPAKRRFYYGWVMLPLAIMALIASSPGQTFGISIFNEPMRIGLGLSHSQIAAAYMLGTLLGAIPIAWIGAQMDRHGLRRTMLSVVTMFSVACVMTSFVQGWMTLVVVFCMLRMLGPGALAFLSGNTLSFWFEKRLGMVEGIRQLGIAAAIAIVPILNVWLLNSFGWRTSYILLGTGTWLLLFPTFLLLLKNRPEDVGQSLDNHTDPETITTAADQLRWGFTVSEVLRMPAFWIVTAGTGAFSLIHTAVFFSFVPIFEERGLTQEHAAAAMTMFAACLATMQLTSGTLSDRLPPRMLLTTGLLGLGLAMTVLNFASSPATALLAGAAMGTSQGVYFGAAHPLWARYFGRLHLGKIRGTLMTINVASSSLGPVVAGVTRDLTGEFGIALTIFAIAPLPFAVLSWFVTAPQRKTAVVPAGPVLAVEG</sequence>
<accession>A0A517Z626</accession>
<dbReference type="InterPro" id="IPR050327">
    <property type="entry name" value="Proton-linked_MCT"/>
</dbReference>
<evidence type="ECO:0000256" key="5">
    <source>
        <dbReference type="SAM" id="Phobius"/>
    </source>
</evidence>
<protein>
    <submittedName>
        <fullName evidence="7">Putative 3-hydroxyphenylpropionic transporter MhpT</fullName>
    </submittedName>
</protein>
<keyword evidence="1 5" id="KW-0812">Transmembrane</keyword>
<dbReference type="KEGG" id="mri:Mal4_22460"/>
<evidence type="ECO:0000256" key="4">
    <source>
        <dbReference type="SAM" id="MobiDB-lite"/>
    </source>
</evidence>
<feature type="transmembrane region" description="Helical" evidence="5">
    <location>
        <begin position="159"/>
        <end position="178"/>
    </location>
</feature>
<dbReference type="SUPFAM" id="SSF103473">
    <property type="entry name" value="MFS general substrate transporter"/>
    <property type="match status" value="1"/>
</dbReference>
<evidence type="ECO:0000256" key="2">
    <source>
        <dbReference type="ARBA" id="ARBA00022989"/>
    </source>
</evidence>
<feature type="transmembrane region" description="Helical" evidence="5">
    <location>
        <begin position="440"/>
        <end position="459"/>
    </location>
</feature>
<feature type="transmembrane region" description="Helical" evidence="5">
    <location>
        <begin position="375"/>
        <end position="397"/>
    </location>
</feature>
<dbReference type="AlphaFoldDB" id="A0A517Z626"/>
<feature type="transmembrane region" description="Helical" evidence="5">
    <location>
        <begin position="102"/>
        <end position="123"/>
    </location>
</feature>
<feature type="transmembrane region" description="Helical" evidence="5">
    <location>
        <begin position="350"/>
        <end position="369"/>
    </location>
</feature>
<dbReference type="InterPro" id="IPR036259">
    <property type="entry name" value="MFS_trans_sf"/>
</dbReference>
<dbReference type="Gene3D" id="1.20.1250.20">
    <property type="entry name" value="MFS general substrate transporter like domains"/>
    <property type="match status" value="2"/>
</dbReference>
<feature type="region of interest" description="Disordered" evidence="4">
    <location>
        <begin position="1"/>
        <end position="55"/>
    </location>
</feature>
<keyword evidence="2 5" id="KW-1133">Transmembrane helix</keyword>
<dbReference type="EMBL" id="CP036275">
    <property type="protein sequence ID" value="QDU37927.1"/>
    <property type="molecule type" value="Genomic_DNA"/>
</dbReference>
<feature type="transmembrane region" description="Helical" evidence="5">
    <location>
        <begin position="199"/>
        <end position="219"/>
    </location>
</feature>
<evidence type="ECO:0000313" key="8">
    <source>
        <dbReference type="Proteomes" id="UP000320496"/>
    </source>
</evidence>